<dbReference type="AlphaFoldDB" id="A0A7J6TRM5"/>
<gene>
    <name evidence="2" type="ORF">FOZ62_017957</name>
</gene>
<comment type="caution">
    <text evidence="2">The sequence shown here is derived from an EMBL/GenBank/DDBJ whole genome shotgun (WGS) entry which is preliminary data.</text>
</comment>
<proteinExistence type="predicted"/>
<reference evidence="2 3" key="1">
    <citation type="submission" date="2020-04" db="EMBL/GenBank/DDBJ databases">
        <title>Perkinsus olseni comparative genomics.</title>
        <authorList>
            <person name="Bogema D.R."/>
        </authorList>
    </citation>
    <scope>NUCLEOTIDE SEQUENCE [LARGE SCALE GENOMIC DNA]</scope>
    <source>
        <strain evidence="2">ATCC PRA-205</strain>
    </source>
</reference>
<feature type="non-terminal residue" evidence="2">
    <location>
        <position position="1"/>
    </location>
</feature>
<organism evidence="2 3">
    <name type="scientific">Perkinsus olseni</name>
    <name type="common">Perkinsus atlanticus</name>
    <dbReference type="NCBI Taxonomy" id="32597"/>
    <lineage>
        <taxon>Eukaryota</taxon>
        <taxon>Sar</taxon>
        <taxon>Alveolata</taxon>
        <taxon>Perkinsozoa</taxon>
        <taxon>Perkinsea</taxon>
        <taxon>Perkinsida</taxon>
        <taxon>Perkinsidae</taxon>
        <taxon>Perkinsus</taxon>
    </lineage>
</organism>
<evidence type="ECO:0000313" key="3">
    <source>
        <dbReference type="Proteomes" id="UP000574390"/>
    </source>
</evidence>
<dbReference type="EMBL" id="JABANM010005205">
    <property type="protein sequence ID" value="KAF4747998.1"/>
    <property type="molecule type" value="Genomic_DNA"/>
</dbReference>
<feature type="coiled-coil region" evidence="1">
    <location>
        <begin position="36"/>
        <end position="77"/>
    </location>
</feature>
<feature type="non-terminal residue" evidence="2">
    <location>
        <position position="170"/>
    </location>
</feature>
<keyword evidence="1" id="KW-0175">Coiled coil</keyword>
<sequence length="170" mass="18310">LTAVRTALAALTSARTAAVLELGRIESRRNESEEELQRTGGELTGLLESIETLEEELLRLKAEILRYEGEVESVESELNPLGKGRAEEDILSDLKEITERIASLQDTSCKSVEGREVVGGGTTTQLTTDCLLAGIKQALSWFFDREGSSGMDPSVRGPMELGGASVGELL</sequence>
<evidence type="ECO:0000313" key="2">
    <source>
        <dbReference type="EMBL" id="KAF4747998.1"/>
    </source>
</evidence>
<name>A0A7J6TRM5_PEROL</name>
<evidence type="ECO:0000256" key="1">
    <source>
        <dbReference type="SAM" id="Coils"/>
    </source>
</evidence>
<protein>
    <submittedName>
        <fullName evidence="2">Uncharacterized protein</fullName>
    </submittedName>
</protein>
<accession>A0A7J6TRM5</accession>
<dbReference type="Proteomes" id="UP000574390">
    <property type="component" value="Unassembled WGS sequence"/>
</dbReference>